<name>A0A420IBC3_9PEZI</name>
<evidence type="ECO:0000256" key="5">
    <source>
        <dbReference type="ARBA" id="ARBA00022806"/>
    </source>
</evidence>
<protein>
    <submittedName>
        <fullName evidence="13">Putative ATP-dependent helicase C29A10.10c</fullName>
    </submittedName>
</protein>
<dbReference type="GO" id="GO:0001147">
    <property type="term" value="F:transcription termination site sequence-specific DNA binding"/>
    <property type="evidence" value="ECO:0007669"/>
    <property type="project" value="TreeGrafter"/>
</dbReference>
<keyword evidence="5 13" id="KW-0347">Helicase</keyword>
<comment type="caution">
    <text evidence="13">The sequence shown here is derived from an EMBL/GenBank/DDBJ whole genome shotgun (WGS) entry which is preliminary data.</text>
</comment>
<evidence type="ECO:0000256" key="4">
    <source>
        <dbReference type="ARBA" id="ARBA00022801"/>
    </source>
</evidence>
<dbReference type="PANTHER" id="PTHR10887">
    <property type="entry name" value="DNA2/NAM7 HELICASE FAMILY"/>
    <property type="match status" value="1"/>
</dbReference>
<feature type="compositionally biased region" description="Low complexity" evidence="8">
    <location>
        <begin position="1971"/>
        <end position="1985"/>
    </location>
</feature>
<feature type="domain" description="DNA2/NAM7 helicase-like C-terminal" evidence="11">
    <location>
        <begin position="1597"/>
        <end position="1793"/>
    </location>
</feature>
<dbReference type="GO" id="GO:0004386">
    <property type="term" value="F:helicase activity"/>
    <property type="evidence" value="ECO:0007669"/>
    <property type="project" value="UniProtKB-KW"/>
</dbReference>
<dbReference type="EMBL" id="MCBS01025008">
    <property type="protein sequence ID" value="RKF71853.1"/>
    <property type="molecule type" value="Genomic_DNA"/>
</dbReference>
<dbReference type="CDD" id="cd18042">
    <property type="entry name" value="DEXXQc_SETX"/>
    <property type="match status" value="1"/>
</dbReference>
<keyword evidence="4" id="KW-0378">Hydrolase</keyword>
<keyword evidence="3" id="KW-0547">Nucleotide-binding</keyword>
<dbReference type="Pfam" id="PF23576">
    <property type="entry name" value="SEN1_barrel"/>
    <property type="match status" value="1"/>
</dbReference>
<dbReference type="Pfam" id="PF13086">
    <property type="entry name" value="AAA_11"/>
    <property type="match status" value="1"/>
</dbReference>
<dbReference type="Gene3D" id="3.40.50.300">
    <property type="entry name" value="P-loop containing nucleotide triphosphate hydrolases"/>
    <property type="match status" value="2"/>
</dbReference>
<keyword evidence="7" id="KW-0539">Nucleus</keyword>
<feature type="domain" description="Helicase Sen1 N-terminal" evidence="9">
    <location>
        <begin position="91"/>
        <end position="825"/>
    </location>
</feature>
<dbReference type="InterPro" id="IPR041677">
    <property type="entry name" value="DNA2/NAM7_AAA_11"/>
</dbReference>
<evidence type="ECO:0000256" key="1">
    <source>
        <dbReference type="ARBA" id="ARBA00004123"/>
    </source>
</evidence>
<evidence type="ECO:0000259" key="9">
    <source>
        <dbReference type="Pfam" id="PF12726"/>
    </source>
</evidence>
<evidence type="ECO:0000256" key="3">
    <source>
        <dbReference type="ARBA" id="ARBA00022741"/>
    </source>
</evidence>
<feature type="region of interest" description="Disordered" evidence="8">
    <location>
        <begin position="1971"/>
        <end position="2016"/>
    </location>
</feature>
<keyword evidence="6" id="KW-0067">ATP-binding</keyword>
<dbReference type="FunFam" id="3.40.50.300:FF:001152">
    <property type="entry name" value="tRNA-splicing endonuclease, putative"/>
    <property type="match status" value="1"/>
</dbReference>
<dbReference type="PANTHER" id="PTHR10887:SF495">
    <property type="entry name" value="HELICASE SENATAXIN ISOFORM X1-RELATED"/>
    <property type="match status" value="1"/>
</dbReference>
<evidence type="ECO:0000313" key="14">
    <source>
        <dbReference type="Proteomes" id="UP000285326"/>
    </source>
</evidence>
<dbReference type="GO" id="GO:0006369">
    <property type="term" value="P:termination of RNA polymerase II transcription"/>
    <property type="evidence" value="ECO:0007669"/>
    <property type="project" value="TreeGrafter"/>
</dbReference>
<dbReference type="Pfam" id="PF13087">
    <property type="entry name" value="AAA_12"/>
    <property type="match status" value="1"/>
</dbReference>
<feature type="compositionally biased region" description="Basic residues" evidence="8">
    <location>
        <begin position="2005"/>
        <end position="2016"/>
    </location>
</feature>
<dbReference type="InterPro" id="IPR056474">
    <property type="entry name" value="SEN1_barrel"/>
</dbReference>
<dbReference type="GO" id="GO:0016787">
    <property type="term" value="F:hydrolase activity"/>
    <property type="evidence" value="ECO:0007669"/>
    <property type="project" value="UniProtKB-KW"/>
</dbReference>
<dbReference type="GO" id="GO:0005694">
    <property type="term" value="C:chromosome"/>
    <property type="evidence" value="ECO:0007669"/>
    <property type="project" value="UniProtKB-ARBA"/>
</dbReference>
<dbReference type="InterPro" id="IPR024481">
    <property type="entry name" value="Helicase_Sen1_N"/>
</dbReference>
<dbReference type="InterPro" id="IPR047187">
    <property type="entry name" value="SF1_C_Upf1"/>
</dbReference>
<evidence type="ECO:0000259" key="10">
    <source>
        <dbReference type="Pfam" id="PF13086"/>
    </source>
</evidence>
<accession>A0A420IBC3</accession>
<evidence type="ECO:0000256" key="2">
    <source>
        <dbReference type="ARBA" id="ARBA00007913"/>
    </source>
</evidence>
<feature type="region of interest" description="Disordered" evidence="8">
    <location>
        <begin position="950"/>
        <end position="1032"/>
    </location>
</feature>
<evidence type="ECO:0000259" key="11">
    <source>
        <dbReference type="Pfam" id="PF13087"/>
    </source>
</evidence>
<feature type="domain" description="Helicase SEN1 beta-barrel" evidence="12">
    <location>
        <begin position="1147"/>
        <end position="1248"/>
    </location>
</feature>
<dbReference type="Pfam" id="PF12726">
    <property type="entry name" value="SEN1_N"/>
    <property type="match status" value="1"/>
</dbReference>
<proteinExistence type="inferred from homology"/>
<dbReference type="InterPro" id="IPR027417">
    <property type="entry name" value="P-loop_NTPase"/>
</dbReference>
<dbReference type="InterPro" id="IPR041679">
    <property type="entry name" value="DNA2/NAM7-like_C"/>
</dbReference>
<comment type="similarity">
    <text evidence="2">Belongs to the DNA2/NAM7 helicase family.</text>
</comment>
<dbReference type="GO" id="GO:0005524">
    <property type="term" value="F:ATP binding"/>
    <property type="evidence" value="ECO:0007669"/>
    <property type="project" value="UniProtKB-KW"/>
</dbReference>
<dbReference type="FunFam" id="3.40.50.300:FF:000326">
    <property type="entry name" value="P-loop containing nucleoside triphosphate hydrolase"/>
    <property type="match status" value="1"/>
</dbReference>
<dbReference type="GO" id="GO:0016604">
    <property type="term" value="C:nuclear body"/>
    <property type="evidence" value="ECO:0007669"/>
    <property type="project" value="TreeGrafter"/>
</dbReference>
<reference evidence="13 14" key="1">
    <citation type="journal article" date="2018" name="BMC Genomics">
        <title>Comparative genome analyses reveal sequence features reflecting distinct modes of host-adaptation between dicot and monocot powdery mildew.</title>
        <authorList>
            <person name="Wu Y."/>
            <person name="Ma X."/>
            <person name="Pan Z."/>
            <person name="Kale S.D."/>
            <person name="Song Y."/>
            <person name="King H."/>
            <person name="Zhang Q."/>
            <person name="Presley C."/>
            <person name="Deng X."/>
            <person name="Wei C.I."/>
            <person name="Xiao S."/>
        </authorList>
    </citation>
    <scope>NUCLEOTIDE SEQUENCE [LARGE SCALE GENOMIC DNA]</scope>
    <source>
        <strain evidence="13">UMSG1</strain>
    </source>
</reference>
<dbReference type="CDD" id="cd18808">
    <property type="entry name" value="SF1_C_Upf1"/>
    <property type="match status" value="1"/>
</dbReference>
<dbReference type="Proteomes" id="UP000285326">
    <property type="component" value="Unassembled WGS sequence"/>
</dbReference>
<dbReference type="SUPFAM" id="SSF52540">
    <property type="entry name" value="P-loop containing nucleoside triphosphate hydrolases"/>
    <property type="match status" value="1"/>
</dbReference>
<evidence type="ECO:0000313" key="13">
    <source>
        <dbReference type="EMBL" id="RKF71853.1"/>
    </source>
</evidence>
<evidence type="ECO:0000259" key="12">
    <source>
        <dbReference type="Pfam" id="PF23576"/>
    </source>
</evidence>
<sequence>MKEEVEIMNELHGLDVALKSFPSQVHWFCPKQNDDDFIDYTNLEETEEDVSIDDKKERLDAFEKRYQVAYKCSLVLGMAPEQAGRMLKEYTGRLNQLLSSCDKCVYNWHLGRRAFLKEMSEQFDDEIVAGLTRRLNNFDFQRLDTGLEIAHRLLAEVEASKRTQSYLALNDTTALIALYEAICCIDFHKDDTLLATHFDFVFSCIQSRKVLRISDTLPAMARFLFSRDEIRQRFSRTSWRKMSRYLTAKEFEWVVHDVLMEKMLLVALPNANLIDIENFWVGFLLMLKKMDEFLMTHSLSGMEIQPNVYHLALQHLHCNSGDVVKPVIESIYVMIEVAPKAFWSAMGTISPFTVVELVLNSPGLAILLNDPKTFEDGNDSVVTSWIPIYLNSLSPIHQYDACRALCLYLFDRLQDSKYLSRSRMACLYAGLKALYSTLQTFISPAYRINASTSLIVIGDIMGLVDKYKLTVSRCADLPDSDERSINLKAMGRAVIQSILTLDCKAVSSEWAALVADSEVQRGSRIHSQGIWQAVLDIFRPGSIDLAKHILPSTNLLTGIDELRPENKKFPERLPTNHVQFNKDFHELMDNVARIFERLSDFSAEDLIQLPKEPTTARPLFAALISMDQGVHEAAVELIKAMTREDGRVDALRSLLDTDFCPLLGSLNTAVIKVSCTKTFGSTPHIIKIGRELLTSLCGSTGLLRARSEFSSVERNSIMGWWTGQWRALDVIFSCTEEWGERVVKPTSEMTDFLRDCMEYAEALFNSYNIFASALKGHISSPNEISSNVETTQKESLIRILNIICQNINGFVGMLRLRDYYLISVAINLLVKLLRCLGDFDLEVHEFASTFIKDACKGETQAGYRKTNLSNQQKAELRRALDDHQGIEIIEEPKVSIKKQATIDSWSKSADGKQYEPKLPVKVRENLQNANFTKNRTSLSEIRARSVTVAHDSANEQSVAKFKERRRQAEEESRRNRAEAVARAKAFRAPNSVRGEGSGIKDISGITGKDHAPKSSELLCGSSDSESDDDNDDEANALVNIQKTRNQKVSEYEASRRLNLLQPQGPVKKTKIQRSAKDLRARVEPNMDKLYQEILNWDLFHHGDEPPSNNICRKIENRYLDLNLYKSTFGPLLISEVWRSFVSAKEENNFRPVEIKVLNRLSVDKFIEVSTSIPIASDKDAKISERDIVLLSRSPDPMNNQEEPHCLARVDRTTRKKDVLETTYRISRDIRQELLQCLVPNGKLYVVKITDMTTTQREYAALSSLEYYDLCNEVLEAKPSPHQKYSQSRITSTVERYQLNVGQAKAILSAYENDGFTLVQGPPGSGKTKTIIAMVGALLTQTLQQQQVAEVKNLVKNNPAQKNAPVKKKLLICAPSNAAVDELVIRLMDGVKTWNGSSQKINVIRIGRSDAVNASVKSVMLEELVKKKLEGQSGEQNKLINDRDKLHQEAAKVKERLNVIRPLMDEARKNGETAQELNLRREFDQLKRSQASIGAKIDEEKASGNTVSRQNEINRRQFQQEIIDSAHILCSTLSGSGHDMFRNLNVEFETVIIDEAAQCIELSALIPLKYGCSKCILVGDPEQLPPTVLSRSAASYGYEQSLFIRMQRNYPKDVHLLDIQYRMHPEISVFPSREFYSGRLVDGENMALLRDKPWHMSTILGPYRFFDVKGTQSKEARGHSLINIPELNAAIALYERLKADFCDYDFRGKIGIITTYKAQLIEMRLRFERRFGENIHEEIEFNTTDAFQGREREIIIFSCVRAKSSGGIGFLGDIRRMNVGLTRAKSSLWVLGDSSALQQGEYWNKLIQDAKERDRYSGGDITNLLRKRTTHDRKYLREFQINETSTVKSQHNTLIKTEIEDFTHDQPVIKKGDIEITDKLAIRSPIKSSVDCKSDDSLSSHQKFEQEFDIVDMRNNSIKDEILEHEKSKILTNNSHEVKLGKRNRDSLDISSSKKTAICNKTSELEAALAAHEASKSVVPPRSVRPVRPPGVGPPRRKPPADPFIKRKPPPPRRKMD</sequence>
<evidence type="ECO:0000256" key="7">
    <source>
        <dbReference type="ARBA" id="ARBA00023242"/>
    </source>
</evidence>
<comment type="subcellular location">
    <subcellularLocation>
        <location evidence="1">Nucleus</location>
    </subcellularLocation>
</comment>
<organism evidence="13 14">
    <name type="scientific">Golovinomyces cichoracearum</name>
    <dbReference type="NCBI Taxonomy" id="62708"/>
    <lineage>
        <taxon>Eukaryota</taxon>
        <taxon>Fungi</taxon>
        <taxon>Dikarya</taxon>
        <taxon>Ascomycota</taxon>
        <taxon>Pezizomycotina</taxon>
        <taxon>Leotiomycetes</taxon>
        <taxon>Erysiphales</taxon>
        <taxon>Erysiphaceae</taxon>
        <taxon>Golovinomyces</taxon>
    </lineage>
</organism>
<evidence type="ECO:0000256" key="8">
    <source>
        <dbReference type="SAM" id="MobiDB-lite"/>
    </source>
</evidence>
<feature type="domain" description="DNA2/NAM7 helicase helicase" evidence="10">
    <location>
        <begin position="1297"/>
        <end position="1590"/>
    </location>
</feature>
<dbReference type="InterPro" id="IPR045055">
    <property type="entry name" value="DNA2/NAM7-like"/>
</dbReference>
<feature type="compositionally biased region" description="Basic and acidic residues" evidence="8">
    <location>
        <begin position="966"/>
        <end position="981"/>
    </location>
</feature>
<evidence type="ECO:0000256" key="6">
    <source>
        <dbReference type="ARBA" id="ARBA00022840"/>
    </source>
</evidence>
<gene>
    <name evidence="13" type="ORF">GcM1_250260</name>
</gene>